<feature type="transmembrane region" description="Helical" evidence="7">
    <location>
        <begin position="375"/>
        <end position="393"/>
    </location>
</feature>
<accession>A0A0M2HG54</accession>
<comment type="subcellular location">
    <subcellularLocation>
        <location evidence="1 7">Cell membrane</location>
        <topology evidence="1 7">Multi-pass membrane protein</topology>
    </subcellularLocation>
</comment>
<evidence type="ECO:0000256" key="1">
    <source>
        <dbReference type="ARBA" id="ARBA00004651"/>
    </source>
</evidence>
<keyword evidence="2 7" id="KW-0813">Transport</keyword>
<dbReference type="InterPro" id="IPR035906">
    <property type="entry name" value="MetI-like_sf"/>
</dbReference>
<feature type="domain" description="ABC transmembrane type-1" evidence="8">
    <location>
        <begin position="102"/>
        <end position="497"/>
    </location>
</feature>
<feature type="transmembrane region" description="Helical" evidence="7">
    <location>
        <begin position="108"/>
        <end position="129"/>
    </location>
</feature>
<dbReference type="CDD" id="cd06261">
    <property type="entry name" value="TM_PBP2"/>
    <property type="match status" value="2"/>
</dbReference>
<evidence type="ECO:0000256" key="6">
    <source>
        <dbReference type="ARBA" id="ARBA00023136"/>
    </source>
</evidence>
<reference evidence="9 10" key="1">
    <citation type="submission" date="2015-02" db="EMBL/GenBank/DDBJ databases">
        <title>Draft genome sequences of ten Microbacterium spp. with emphasis on heavy metal contaminated environments.</title>
        <authorList>
            <person name="Corretto E."/>
        </authorList>
    </citation>
    <scope>NUCLEOTIDE SEQUENCE [LARGE SCALE GENOMIC DNA]</scope>
    <source>
        <strain evidence="9 10">DSM 8608</strain>
    </source>
</reference>
<name>A0A0M2HG54_MICTR</name>
<dbReference type="AlphaFoldDB" id="A0A0M2HG54"/>
<keyword evidence="5 7" id="KW-1133">Transmembrane helix</keyword>
<feature type="transmembrane region" description="Helical" evidence="7">
    <location>
        <begin position="315"/>
        <end position="336"/>
    </location>
</feature>
<dbReference type="InterPro" id="IPR045621">
    <property type="entry name" value="BPD_transp_1_N"/>
</dbReference>
<feature type="transmembrane region" description="Helical" evidence="7">
    <location>
        <begin position="479"/>
        <end position="501"/>
    </location>
</feature>
<evidence type="ECO:0000256" key="5">
    <source>
        <dbReference type="ARBA" id="ARBA00022989"/>
    </source>
</evidence>
<sequence>MLSFVLRRIGVSILILIAASFLMYTLVALAKDPLEDLYASNSPNRDALIAQRIAWLNLDQPIPVRWFNWLLGAARCVIPFGGCDLGVTIQNQPVTIVLARAMGATLQLVTASTILAIVLGVLVGIVSALRQYSAIDYSFTFASFLFYSLPSFVMGVLLKVFFALGFNDWLDSPVFTWPWIIALSLVSGVFWQAIIGGPRQRRLIVFAASVVTSGAMLYGMSVTAWFLNPSLGPILTPLLIAAFAAGMVLIIAGPRARYAWRTAGVTAIVLIAAYFVLQPFLKSFNGWGVLALFVAAALVGAAAGWFLGEYDKGQAIRIGVLSGLLGMGVIVLDQFMQNWNSYVNNPKVNGRPIATIGSQTPNLQGDWWIQSIDTFTHLLLPTISLMLISFAAYTRYARGGMLETLNQDYIRTARAKGLPERTVVVRHAFRNSLIPITTIVAADVGALIGGAIITERIFAFSGMGALFNQGLQHADPNPVMAYFVVIAVFAITFNFLADLAYSAIDPRVRVK</sequence>
<dbReference type="Pfam" id="PF00528">
    <property type="entry name" value="BPD_transp_1"/>
    <property type="match status" value="1"/>
</dbReference>
<evidence type="ECO:0000259" key="8">
    <source>
        <dbReference type="PROSITE" id="PS50928"/>
    </source>
</evidence>
<evidence type="ECO:0000256" key="2">
    <source>
        <dbReference type="ARBA" id="ARBA00022448"/>
    </source>
</evidence>
<evidence type="ECO:0000256" key="4">
    <source>
        <dbReference type="ARBA" id="ARBA00022692"/>
    </source>
</evidence>
<feature type="transmembrane region" description="Helical" evidence="7">
    <location>
        <begin position="289"/>
        <end position="308"/>
    </location>
</feature>
<dbReference type="GO" id="GO:0005886">
    <property type="term" value="C:plasma membrane"/>
    <property type="evidence" value="ECO:0007669"/>
    <property type="project" value="UniProtKB-SubCell"/>
</dbReference>
<feature type="transmembrane region" description="Helical" evidence="7">
    <location>
        <begin position="203"/>
        <end position="227"/>
    </location>
</feature>
<keyword evidence="4 7" id="KW-0812">Transmembrane</keyword>
<dbReference type="EMBL" id="JYJA01000014">
    <property type="protein sequence ID" value="KJL45634.1"/>
    <property type="molecule type" value="Genomic_DNA"/>
</dbReference>
<dbReference type="OrthoDB" id="147639at2"/>
<keyword evidence="10" id="KW-1185">Reference proteome</keyword>
<feature type="transmembrane region" description="Helical" evidence="7">
    <location>
        <begin position="258"/>
        <end position="277"/>
    </location>
</feature>
<dbReference type="PANTHER" id="PTHR43163">
    <property type="entry name" value="DIPEPTIDE TRANSPORT SYSTEM PERMEASE PROTEIN DPPB-RELATED"/>
    <property type="match status" value="1"/>
</dbReference>
<dbReference type="GO" id="GO:0055085">
    <property type="term" value="P:transmembrane transport"/>
    <property type="evidence" value="ECO:0007669"/>
    <property type="project" value="InterPro"/>
</dbReference>
<proteinExistence type="inferred from homology"/>
<comment type="similarity">
    <text evidence="7">Belongs to the binding-protein-dependent transport system permease family.</text>
</comment>
<dbReference type="RefSeq" id="WP_045296156.1">
    <property type="nucleotide sequence ID" value="NZ_JYJA01000014.1"/>
</dbReference>
<gene>
    <name evidence="9" type="primary">dppB_1</name>
    <name evidence="9" type="ORF">RS82_00097</name>
</gene>
<feature type="transmembrane region" description="Helical" evidence="7">
    <location>
        <begin position="436"/>
        <end position="459"/>
    </location>
</feature>
<dbReference type="Gene3D" id="1.10.3720.10">
    <property type="entry name" value="MetI-like"/>
    <property type="match status" value="2"/>
</dbReference>
<keyword evidence="6 7" id="KW-0472">Membrane</keyword>
<dbReference type="PANTHER" id="PTHR43163:SF9">
    <property type="entry name" value="ABC TRANSPORTER PERMEASE PROTEIN"/>
    <property type="match status" value="1"/>
</dbReference>
<evidence type="ECO:0000313" key="9">
    <source>
        <dbReference type="EMBL" id="KJL45634.1"/>
    </source>
</evidence>
<feature type="transmembrane region" description="Helical" evidence="7">
    <location>
        <begin position="233"/>
        <end position="251"/>
    </location>
</feature>
<dbReference type="Pfam" id="PF19300">
    <property type="entry name" value="BPD_transp_1_N"/>
    <property type="match status" value="1"/>
</dbReference>
<dbReference type="PATRIC" id="fig|69370.6.peg.103"/>
<comment type="caution">
    <text evidence="9">The sequence shown here is derived from an EMBL/GenBank/DDBJ whole genome shotgun (WGS) entry which is preliminary data.</text>
</comment>
<dbReference type="SUPFAM" id="SSF161098">
    <property type="entry name" value="MetI-like"/>
    <property type="match status" value="1"/>
</dbReference>
<feature type="transmembrane region" description="Helical" evidence="7">
    <location>
        <begin position="176"/>
        <end position="196"/>
    </location>
</feature>
<protein>
    <submittedName>
        <fullName evidence="9">Dipeptide transport system permease protein DppB</fullName>
    </submittedName>
</protein>
<keyword evidence="3" id="KW-1003">Cell membrane</keyword>
<evidence type="ECO:0000256" key="7">
    <source>
        <dbReference type="RuleBase" id="RU363032"/>
    </source>
</evidence>
<evidence type="ECO:0000313" key="10">
    <source>
        <dbReference type="Proteomes" id="UP000034098"/>
    </source>
</evidence>
<organism evidence="9 10">
    <name type="scientific">Microbacterium trichothecenolyticum</name>
    <name type="common">Aureobacterium trichothecenolyticum</name>
    <dbReference type="NCBI Taxonomy" id="69370"/>
    <lineage>
        <taxon>Bacteria</taxon>
        <taxon>Bacillati</taxon>
        <taxon>Actinomycetota</taxon>
        <taxon>Actinomycetes</taxon>
        <taxon>Micrococcales</taxon>
        <taxon>Microbacteriaceae</taxon>
        <taxon>Microbacterium</taxon>
    </lineage>
</organism>
<dbReference type="InterPro" id="IPR000515">
    <property type="entry name" value="MetI-like"/>
</dbReference>
<evidence type="ECO:0000256" key="3">
    <source>
        <dbReference type="ARBA" id="ARBA00022475"/>
    </source>
</evidence>
<feature type="transmembrane region" description="Helical" evidence="7">
    <location>
        <begin position="141"/>
        <end position="164"/>
    </location>
</feature>
<dbReference type="Proteomes" id="UP000034098">
    <property type="component" value="Unassembled WGS sequence"/>
</dbReference>
<dbReference type="PROSITE" id="PS50928">
    <property type="entry name" value="ABC_TM1"/>
    <property type="match status" value="1"/>
</dbReference>